<keyword evidence="17" id="KW-1185">Reference proteome</keyword>
<dbReference type="eggNOG" id="COG0196">
    <property type="taxonomic scope" value="Bacteria"/>
</dbReference>
<dbReference type="NCBIfam" id="TIGR00083">
    <property type="entry name" value="ribF"/>
    <property type="match status" value="1"/>
</dbReference>
<dbReference type="UniPathway" id="UPA00276">
    <property type="reaction ID" value="UER00406"/>
</dbReference>
<dbReference type="AlphaFoldDB" id="B7ATJ4"/>
<dbReference type="UniPathway" id="UPA00277">
    <property type="reaction ID" value="UER00407"/>
</dbReference>
<evidence type="ECO:0000256" key="14">
    <source>
        <dbReference type="PIRNR" id="PIRNR004491"/>
    </source>
</evidence>
<dbReference type="InterPro" id="IPR002606">
    <property type="entry name" value="Riboflavin_kinase_bac"/>
</dbReference>
<gene>
    <name evidence="16" type="ORF">BACPEC_01466</name>
</gene>
<dbReference type="FunFam" id="3.40.50.620:FF:000021">
    <property type="entry name" value="Riboflavin biosynthesis protein"/>
    <property type="match status" value="1"/>
</dbReference>
<comment type="catalytic activity">
    <reaction evidence="12 14">
        <text>riboflavin + ATP = FMN + ADP + H(+)</text>
        <dbReference type="Rhea" id="RHEA:14357"/>
        <dbReference type="ChEBI" id="CHEBI:15378"/>
        <dbReference type="ChEBI" id="CHEBI:30616"/>
        <dbReference type="ChEBI" id="CHEBI:57986"/>
        <dbReference type="ChEBI" id="CHEBI:58210"/>
        <dbReference type="ChEBI" id="CHEBI:456216"/>
        <dbReference type="EC" id="2.7.1.26"/>
    </reaction>
</comment>
<evidence type="ECO:0000256" key="7">
    <source>
        <dbReference type="ARBA" id="ARBA00022741"/>
    </source>
</evidence>
<name>B7ATJ4_9FIRM</name>
<evidence type="ECO:0000256" key="9">
    <source>
        <dbReference type="ARBA" id="ARBA00022827"/>
    </source>
</evidence>
<dbReference type="SUPFAM" id="SSF82114">
    <property type="entry name" value="Riboflavin kinase-like"/>
    <property type="match status" value="1"/>
</dbReference>
<dbReference type="Proteomes" id="UP000003136">
    <property type="component" value="Unassembled WGS sequence"/>
</dbReference>
<dbReference type="GO" id="GO:0003919">
    <property type="term" value="F:FMN adenylyltransferase activity"/>
    <property type="evidence" value="ECO:0007669"/>
    <property type="project" value="UniProtKB-UniRule"/>
</dbReference>
<accession>B7ATJ4</accession>
<dbReference type="Pfam" id="PF01687">
    <property type="entry name" value="Flavokinase"/>
    <property type="match status" value="1"/>
</dbReference>
<evidence type="ECO:0000256" key="11">
    <source>
        <dbReference type="ARBA" id="ARBA00023268"/>
    </source>
</evidence>
<keyword evidence="5 14" id="KW-0808">Transferase</keyword>
<evidence type="ECO:0000256" key="4">
    <source>
        <dbReference type="ARBA" id="ARBA00022643"/>
    </source>
</evidence>
<keyword evidence="6 14" id="KW-0548">Nucleotidyltransferase</keyword>
<evidence type="ECO:0000256" key="6">
    <source>
        <dbReference type="ARBA" id="ARBA00022695"/>
    </source>
</evidence>
<evidence type="ECO:0000256" key="13">
    <source>
        <dbReference type="ARBA" id="ARBA00049494"/>
    </source>
</evidence>
<dbReference type="Gene3D" id="3.40.50.620">
    <property type="entry name" value="HUPs"/>
    <property type="match status" value="1"/>
</dbReference>
<evidence type="ECO:0000313" key="17">
    <source>
        <dbReference type="Proteomes" id="UP000003136"/>
    </source>
</evidence>
<dbReference type="NCBIfam" id="NF004162">
    <property type="entry name" value="PRK05627.1-5"/>
    <property type="match status" value="1"/>
</dbReference>
<comment type="catalytic activity">
    <reaction evidence="13 14">
        <text>FMN + ATP + H(+) = FAD + diphosphate</text>
        <dbReference type="Rhea" id="RHEA:17237"/>
        <dbReference type="ChEBI" id="CHEBI:15378"/>
        <dbReference type="ChEBI" id="CHEBI:30616"/>
        <dbReference type="ChEBI" id="CHEBI:33019"/>
        <dbReference type="ChEBI" id="CHEBI:57692"/>
        <dbReference type="ChEBI" id="CHEBI:58210"/>
        <dbReference type="EC" id="2.7.7.2"/>
    </reaction>
</comment>
<dbReference type="PANTHER" id="PTHR22749:SF6">
    <property type="entry name" value="RIBOFLAVIN KINASE"/>
    <property type="match status" value="1"/>
</dbReference>
<dbReference type="InterPro" id="IPR023468">
    <property type="entry name" value="Riboflavin_kinase"/>
</dbReference>
<evidence type="ECO:0000256" key="1">
    <source>
        <dbReference type="ARBA" id="ARBA00004726"/>
    </source>
</evidence>
<feature type="domain" description="Riboflavin kinase" evidence="15">
    <location>
        <begin position="181"/>
        <end position="306"/>
    </location>
</feature>
<evidence type="ECO:0000259" key="15">
    <source>
        <dbReference type="SMART" id="SM00904"/>
    </source>
</evidence>
<dbReference type="InterPro" id="IPR023465">
    <property type="entry name" value="Riboflavin_kinase_dom_sf"/>
</dbReference>
<evidence type="ECO:0000256" key="12">
    <source>
        <dbReference type="ARBA" id="ARBA00047880"/>
    </source>
</evidence>
<dbReference type="EMBL" id="ABVQ01000036">
    <property type="protein sequence ID" value="EEC56978.1"/>
    <property type="molecule type" value="Genomic_DNA"/>
</dbReference>
<dbReference type="Gene3D" id="2.40.30.30">
    <property type="entry name" value="Riboflavin kinase-like"/>
    <property type="match status" value="1"/>
</dbReference>
<dbReference type="SMART" id="SM00904">
    <property type="entry name" value="Flavokinase"/>
    <property type="match status" value="1"/>
</dbReference>
<reference evidence="16 17" key="2">
    <citation type="submission" date="2008-11" db="EMBL/GenBank/DDBJ databases">
        <authorList>
            <person name="Fulton L."/>
            <person name="Clifton S."/>
            <person name="Fulton B."/>
            <person name="Xu J."/>
            <person name="Minx P."/>
            <person name="Pepin K.H."/>
            <person name="Johnson M."/>
            <person name="Bhonagiri V."/>
            <person name="Nash W.E."/>
            <person name="Mardis E.R."/>
            <person name="Wilson R.K."/>
        </authorList>
    </citation>
    <scope>NUCLEOTIDE SEQUENCE [LARGE SCALE GENOMIC DNA]</scope>
    <source>
        <strain evidence="16 17">ATCC 43243</strain>
    </source>
</reference>
<dbReference type="InterPro" id="IPR015865">
    <property type="entry name" value="Riboflavin_kinase_bac/euk"/>
</dbReference>
<dbReference type="GO" id="GO:0009398">
    <property type="term" value="P:FMN biosynthetic process"/>
    <property type="evidence" value="ECO:0007669"/>
    <property type="project" value="UniProtKB-UniRule"/>
</dbReference>
<keyword evidence="7 14" id="KW-0547">Nucleotide-binding</keyword>
<dbReference type="EC" id="2.7.1.26" evidence="14"/>
<dbReference type="PIRSF" id="PIRSF004491">
    <property type="entry name" value="FAD_Synth"/>
    <property type="match status" value="1"/>
</dbReference>
<keyword evidence="8 14" id="KW-0418">Kinase</keyword>
<proteinExistence type="inferred from homology"/>
<dbReference type="Pfam" id="PF06574">
    <property type="entry name" value="FAD_syn"/>
    <property type="match status" value="1"/>
</dbReference>
<dbReference type="GO" id="GO:0009231">
    <property type="term" value="P:riboflavin biosynthetic process"/>
    <property type="evidence" value="ECO:0007669"/>
    <property type="project" value="InterPro"/>
</dbReference>
<dbReference type="SUPFAM" id="SSF52374">
    <property type="entry name" value="Nucleotidylyl transferase"/>
    <property type="match status" value="1"/>
</dbReference>
<dbReference type="CDD" id="cd02064">
    <property type="entry name" value="FAD_synthetase_N"/>
    <property type="match status" value="1"/>
</dbReference>
<dbReference type="GO" id="GO:0005524">
    <property type="term" value="F:ATP binding"/>
    <property type="evidence" value="ECO:0007669"/>
    <property type="project" value="UniProtKB-UniRule"/>
</dbReference>
<dbReference type="InterPro" id="IPR015864">
    <property type="entry name" value="FAD_synthase"/>
</dbReference>
<dbReference type="GO" id="GO:0008531">
    <property type="term" value="F:riboflavin kinase activity"/>
    <property type="evidence" value="ECO:0007669"/>
    <property type="project" value="UniProtKB-UniRule"/>
</dbReference>
<keyword evidence="11" id="KW-0511">Multifunctional enzyme</keyword>
<dbReference type="PANTHER" id="PTHR22749">
    <property type="entry name" value="RIBOFLAVIN KINASE/FMN ADENYLYLTRANSFERASE"/>
    <property type="match status" value="1"/>
</dbReference>
<dbReference type="GO" id="GO:0006747">
    <property type="term" value="P:FAD biosynthetic process"/>
    <property type="evidence" value="ECO:0007669"/>
    <property type="project" value="UniProtKB-UniRule"/>
</dbReference>
<dbReference type="InterPro" id="IPR014729">
    <property type="entry name" value="Rossmann-like_a/b/a_fold"/>
</dbReference>
<keyword evidence="4 14" id="KW-0288">FMN</keyword>
<comment type="similarity">
    <text evidence="14">Belongs to the ribF family.</text>
</comment>
<comment type="pathway">
    <text evidence="1 14">Cofactor biosynthesis; FAD biosynthesis; FAD from FMN: step 1/1.</text>
</comment>
<evidence type="ECO:0000256" key="8">
    <source>
        <dbReference type="ARBA" id="ARBA00022777"/>
    </source>
</evidence>
<dbReference type="STRING" id="483218.BACPEC_01466"/>
<keyword evidence="3 14" id="KW-0285">Flavoprotein</keyword>
<comment type="pathway">
    <text evidence="2 14">Cofactor biosynthesis; FMN biosynthesis; FMN from riboflavin (ATP route): step 1/1.</text>
</comment>
<evidence type="ECO:0000313" key="16">
    <source>
        <dbReference type="EMBL" id="EEC56978.1"/>
    </source>
</evidence>
<evidence type="ECO:0000256" key="3">
    <source>
        <dbReference type="ARBA" id="ARBA00022630"/>
    </source>
</evidence>
<protein>
    <recommendedName>
        <fullName evidence="14">Riboflavin biosynthesis protein</fullName>
    </recommendedName>
    <domain>
        <recommendedName>
            <fullName evidence="14">Riboflavin kinase</fullName>
            <ecNumber evidence="14">2.7.1.26</ecNumber>
        </recommendedName>
        <alternativeName>
            <fullName evidence="14">Flavokinase</fullName>
        </alternativeName>
    </domain>
    <domain>
        <recommendedName>
            <fullName evidence="14">FMN adenylyltransferase</fullName>
            <ecNumber evidence="14">2.7.7.2</ecNumber>
        </recommendedName>
        <alternativeName>
            <fullName evidence="14">FAD pyrophosphorylase</fullName>
        </alternativeName>
        <alternativeName>
            <fullName evidence="14">FAD synthase</fullName>
        </alternativeName>
    </domain>
</protein>
<dbReference type="HOGENOM" id="CLU_048437_0_2_9"/>
<comment type="caution">
    <text evidence="16">The sequence shown here is derived from an EMBL/GenBank/DDBJ whole genome shotgun (WGS) entry which is preliminary data.</text>
</comment>
<evidence type="ECO:0000256" key="2">
    <source>
        <dbReference type="ARBA" id="ARBA00005201"/>
    </source>
</evidence>
<dbReference type="EC" id="2.7.7.2" evidence="14"/>
<evidence type="ECO:0000256" key="5">
    <source>
        <dbReference type="ARBA" id="ARBA00022679"/>
    </source>
</evidence>
<reference evidence="16 17" key="1">
    <citation type="submission" date="2008-11" db="EMBL/GenBank/DDBJ databases">
        <title>Draft genome sequence of Bacteroides pectinophilus (ATCC 43243).</title>
        <authorList>
            <person name="Sudarsanam P."/>
            <person name="Ley R."/>
            <person name="Guruge J."/>
            <person name="Turnbaugh P.J."/>
            <person name="Mahowald M."/>
            <person name="Liep D."/>
            <person name="Gordon J."/>
        </authorList>
    </citation>
    <scope>NUCLEOTIDE SEQUENCE [LARGE SCALE GENOMIC DNA]</scope>
    <source>
        <strain evidence="16 17">ATCC 43243</strain>
    </source>
</reference>
<sequence>MRYIHDTDKFTIEGATVVTLGKFDGVHKGHQKLLATVRDKASGYGAMSAAFTFDHIPVSLSKTPGQSYIMTNAERRSFIESLGIDILVEYPFTSEFMNTEPEVFVEDIIRKSLKAVCVVVGPDYTFGKGGRGNVQMLADMADEAGFELVVVPKECYEEREISSTFVREELQVGHMETVNMLLARPYSVNGVIAKGSQIGRTMNLPTINIYPPAGKLLPPNGVYASVTILGGKSFYGVTNVGIKPTVKDNAEISVETFLFDFDEDVYGVNVEVQLRHFQRPEMKFDNIEALHKQIDADAQFARQLFMI</sequence>
<organism evidence="16 17">
    <name type="scientific">[Bacteroides] pectinophilus ATCC 43243</name>
    <dbReference type="NCBI Taxonomy" id="483218"/>
    <lineage>
        <taxon>Bacteria</taxon>
        <taxon>Bacillati</taxon>
        <taxon>Bacillota</taxon>
        <taxon>Clostridia</taxon>
        <taxon>Eubacteriales</taxon>
    </lineage>
</organism>
<keyword evidence="10 14" id="KW-0067">ATP-binding</keyword>
<evidence type="ECO:0000256" key="10">
    <source>
        <dbReference type="ARBA" id="ARBA00022840"/>
    </source>
</evidence>
<keyword evidence="9 14" id="KW-0274">FAD</keyword>